<dbReference type="Proteomes" id="UP000275027">
    <property type="component" value="Unassembled WGS sequence"/>
</dbReference>
<dbReference type="AlphaFoldDB" id="A0A497U275"/>
<dbReference type="Proteomes" id="UP000233767">
    <property type="component" value="Unassembled WGS sequence"/>
</dbReference>
<proteinExistence type="predicted"/>
<keyword evidence="1" id="KW-0812">Transmembrane</keyword>
<comment type="caution">
    <text evidence="3">The sequence shown here is derived from an EMBL/GenBank/DDBJ whole genome shotgun (WGS) entry which is preliminary data.</text>
</comment>
<accession>A0A497U275</accession>
<feature type="transmembrane region" description="Helical" evidence="1">
    <location>
        <begin position="77"/>
        <end position="101"/>
    </location>
</feature>
<gene>
    <name evidence="2" type="ORF">B0G92_2594</name>
    <name evidence="3" type="ORF">CLV50_2603</name>
</gene>
<keyword evidence="1" id="KW-0472">Membrane</keyword>
<name>A0A497U275_9FLAO</name>
<dbReference type="EMBL" id="RCCB01000013">
    <property type="protein sequence ID" value="RLJ23897.1"/>
    <property type="molecule type" value="Genomic_DNA"/>
</dbReference>
<evidence type="ECO:0000256" key="1">
    <source>
        <dbReference type="SAM" id="Phobius"/>
    </source>
</evidence>
<protein>
    <submittedName>
        <fullName evidence="3">Uncharacterized protein</fullName>
    </submittedName>
</protein>
<evidence type="ECO:0000313" key="3">
    <source>
        <dbReference type="EMBL" id="RLJ23897.1"/>
    </source>
</evidence>
<reference evidence="3 5" key="2">
    <citation type="submission" date="2018-10" db="EMBL/GenBank/DDBJ databases">
        <title>Genomic Encyclopedia of Archaeal and Bacterial Type Strains, Phase II (KMG-II): from individual species to whole genera.</title>
        <authorList>
            <person name="Goeker M."/>
        </authorList>
    </citation>
    <scope>NUCLEOTIDE SEQUENCE [LARGE SCALE GENOMIC DNA]</scope>
    <source>
        <strain evidence="3 5">DSM 21886</strain>
    </source>
</reference>
<dbReference type="RefSeq" id="WP_143395043.1">
    <property type="nucleotide sequence ID" value="NZ_CALHAS010000010.1"/>
</dbReference>
<keyword evidence="4" id="KW-1185">Reference proteome</keyword>
<sequence length="104" mass="12282">MLFKSNRKQKHCQEWFDFKTLIALKIIFLLWGLSILGIYLRMFEITRGFKIAIPIAFGFFILSLFSRNKHRKEKGIVLFLFALVLFAIIQAIDIFAGTRYFSKL</sequence>
<feature type="transmembrane region" description="Helical" evidence="1">
    <location>
        <begin position="48"/>
        <end position="65"/>
    </location>
</feature>
<keyword evidence="1" id="KW-1133">Transmembrane helix</keyword>
<organism evidence="3 5">
    <name type="scientific">Flavobacterium lindanitolerans</name>
    <dbReference type="NCBI Taxonomy" id="428988"/>
    <lineage>
        <taxon>Bacteria</taxon>
        <taxon>Pseudomonadati</taxon>
        <taxon>Bacteroidota</taxon>
        <taxon>Flavobacteriia</taxon>
        <taxon>Flavobacteriales</taxon>
        <taxon>Flavobacteriaceae</taxon>
        <taxon>Flavobacterium</taxon>
    </lineage>
</organism>
<feature type="transmembrane region" description="Helical" evidence="1">
    <location>
        <begin position="21"/>
        <end position="42"/>
    </location>
</feature>
<evidence type="ECO:0000313" key="4">
    <source>
        <dbReference type="Proteomes" id="UP000233767"/>
    </source>
</evidence>
<evidence type="ECO:0000313" key="2">
    <source>
        <dbReference type="EMBL" id="PKW20455.1"/>
    </source>
</evidence>
<reference evidence="2 4" key="1">
    <citation type="submission" date="2017-12" db="EMBL/GenBank/DDBJ databases">
        <title>Genomic Encyclopedia of Type Strains, Phase III (KMG-III): the genomes of soil and plant-associated and newly described type strains.</title>
        <authorList>
            <person name="Whitman W."/>
        </authorList>
    </citation>
    <scope>NUCLEOTIDE SEQUENCE [LARGE SCALE GENOMIC DNA]</scope>
    <source>
        <strain evidence="2 4">IP-10</strain>
    </source>
</reference>
<dbReference type="EMBL" id="PJND01000009">
    <property type="protein sequence ID" value="PKW20455.1"/>
    <property type="molecule type" value="Genomic_DNA"/>
</dbReference>
<evidence type="ECO:0000313" key="5">
    <source>
        <dbReference type="Proteomes" id="UP000275027"/>
    </source>
</evidence>